<dbReference type="PhylomeDB" id="R7Q603"/>
<organism evidence="2 3">
    <name type="scientific">Chondrus crispus</name>
    <name type="common">Carrageen Irish moss</name>
    <name type="synonym">Polymorpha crispa</name>
    <dbReference type="NCBI Taxonomy" id="2769"/>
    <lineage>
        <taxon>Eukaryota</taxon>
        <taxon>Rhodophyta</taxon>
        <taxon>Florideophyceae</taxon>
        <taxon>Rhodymeniophycidae</taxon>
        <taxon>Gigartinales</taxon>
        <taxon>Gigartinaceae</taxon>
        <taxon>Chondrus</taxon>
    </lineage>
</organism>
<dbReference type="GeneID" id="17320421"/>
<name>R7Q603_CHOCR</name>
<keyword evidence="1" id="KW-1133">Transmembrane helix</keyword>
<keyword evidence="3" id="KW-1185">Reference proteome</keyword>
<evidence type="ECO:0000256" key="1">
    <source>
        <dbReference type="SAM" id="Phobius"/>
    </source>
</evidence>
<protein>
    <submittedName>
        <fullName evidence="2">Uncharacterized protein</fullName>
    </submittedName>
</protein>
<proteinExistence type="predicted"/>
<sequence>MRMQCVFEENCLYLDGRIGLQSVPGSKWDDEKFHVLHASSVMGETQQSRRCRVLAGPQQLAFLNLHPLFSGSWPLRNWQVVANYVFERRHRRLRFQTFLRVNIFFVCSIILYIKLLNVINVGYGRFWRIPPLQTSTNGLQIANRRCVSCCEEFSIRFLRCGVL</sequence>
<accession>R7Q603</accession>
<keyword evidence="1" id="KW-0812">Transmembrane</keyword>
<reference evidence="3" key="1">
    <citation type="journal article" date="2013" name="Proc. Natl. Acad. Sci. U.S.A.">
        <title>Genome structure and metabolic features in the red seaweed Chondrus crispus shed light on evolution of the Archaeplastida.</title>
        <authorList>
            <person name="Collen J."/>
            <person name="Porcel B."/>
            <person name="Carre W."/>
            <person name="Ball S.G."/>
            <person name="Chaparro C."/>
            <person name="Tonon T."/>
            <person name="Barbeyron T."/>
            <person name="Michel G."/>
            <person name="Noel B."/>
            <person name="Valentin K."/>
            <person name="Elias M."/>
            <person name="Artiguenave F."/>
            <person name="Arun A."/>
            <person name="Aury J.M."/>
            <person name="Barbosa-Neto J.F."/>
            <person name="Bothwell J.H."/>
            <person name="Bouget F.Y."/>
            <person name="Brillet L."/>
            <person name="Cabello-Hurtado F."/>
            <person name="Capella-Gutierrez S."/>
            <person name="Charrier B."/>
            <person name="Cladiere L."/>
            <person name="Cock J.M."/>
            <person name="Coelho S.M."/>
            <person name="Colleoni C."/>
            <person name="Czjzek M."/>
            <person name="Da Silva C."/>
            <person name="Delage L."/>
            <person name="Denoeud F."/>
            <person name="Deschamps P."/>
            <person name="Dittami S.M."/>
            <person name="Gabaldon T."/>
            <person name="Gachon C.M."/>
            <person name="Groisillier A."/>
            <person name="Herve C."/>
            <person name="Jabbari K."/>
            <person name="Katinka M."/>
            <person name="Kloareg B."/>
            <person name="Kowalczyk N."/>
            <person name="Labadie K."/>
            <person name="Leblanc C."/>
            <person name="Lopez P.J."/>
            <person name="McLachlan D.H."/>
            <person name="Meslet-Cladiere L."/>
            <person name="Moustafa A."/>
            <person name="Nehr Z."/>
            <person name="Nyvall Collen P."/>
            <person name="Panaud O."/>
            <person name="Partensky F."/>
            <person name="Poulain J."/>
            <person name="Rensing S.A."/>
            <person name="Rousvoal S."/>
            <person name="Samson G."/>
            <person name="Symeonidi A."/>
            <person name="Weissenbach J."/>
            <person name="Zambounis A."/>
            <person name="Wincker P."/>
            <person name="Boyen C."/>
        </authorList>
    </citation>
    <scope>NUCLEOTIDE SEQUENCE [LARGE SCALE GENOMIC DNA]</scope>
    <source>
        <strain evidence="3">cv. Stackhouse</strain>
    </source>
</reference>
<gene>
    <name evidence="2" type="ORF">CHC_T00001746001</name>
</gene>
<feature type="transmembrane region" description="Helical" evidence="1">
    <location>
        <begin position="98"/>
        <end position="119"/>
    </location>
</feature>
<dbReference type="RefSeq" id="XP_005712696.1">
    <property type="nucleotide sequence ID" value="XM_005712639.1"/>
</dbReference>
<dbReference type="Proteomes" id="UP000012073">
    <property type="component" value="Unassembled WGS sequence"/>
</dbReference>
<dbReference type="EMBL" id="HG001599">
    <property type="protein sequence ID" value="CDF32895.1"/>
    <property type="molecule type" value="Genomic_DNA"/>
</dbReference>
<keyword evidence="1" id="KW-0472">Membrane</keyword>
<evidence type="ECO:0000313" key="2">
    <source>
        <dbReference type="EMBL" id="CDF32895.1"/>
    </source>
</evidence>
<dbReference type="KEGG" id="ccp:CHC_T00001746001"/>
<evidence type="ECO:0000313" key="3">
    <source>
        <dbReference type="Proteomes" id="UP000012073"/>
    </source>
</evidence>
<dbReference type="Gramene" id="CDF32895">
    <property type="protein sequence ID" value="CDF32895"/>
    <property type="gene ID" value="CHC_T00001746001"/>
</dbReference>
<dbReference type="AlphaFoldDB" id="R7Q603"/>